<gene>
    <name evidence="1" type="ORF">Rin_00018910</name>
</gene>
<evidence type="ECO:0000313" key="2">
    <source>
        <dbReference type="Proteomes" id="UP000004116"/>
    </source>
</evidence>
<name>G2H1E8_9ENTR</name>
<evidence type="ECO:0000313" key="1">
    <source>
        <dbReference type="EMBL" id="EGY28183.1"/>
    </source>
</evidence>
<proteinExistence type="predicted"/>
<reference evidence="1 2" key="1">
    <citation type="journal article" date="2012" name="Genome Res.">
        <title>Genomic basis of endosymbiont-conferred protection against an insect parasitoid.</title>
        <authorList>
            <person name="Hansen A.K."/>
            <person name="Vorburger C."/>
            <person name="Moran N.A."/>
        </authorList>
    </citation>
    <scope>NUCLEOTIDE SEQUENCE [LARGE SCALE GENOMIC DNA]</scope>
    <source>
        <strain evidence="2">R5.15</strain>
    </source>
</reference>
<organism evidence="1 2">
    <name type="scientific">Candidatus Regiella insecticola 5.15</name>
    <dbReference type="NCBI Taxonomy" id="1005043"/>
    <lineage>
        <taxon>Bacteria</taxon>
        <taxon>Pseudomonadati</taxon>
        <taxon>Pseudomonadota</taxon>
        <taxon>Gammaproteobacteria</taxon>
        <taxon>Enterobacterales</taxon>
        <taxon>Enterobacteriaceae</taxon>
        <taxon>aphid secondary symbionts</taxon>
        <taxon>Candidatus Regiella</taxon>
    </lineage>
</organism>
<dbReference type="RefSeq" id="WP_006707528.1">
    <property type="nucleotide sequence ID" value="NZ_AGCA01000443.1"/>
</dbReference>
<keyword evidence="2" id="KW-1185">Reference proteome</keyword>
<accession>G2H1E8</accession>
<dbReference type="EMBL" id="AGCA01000443">
    <property type="protein sequence ID" value="EGY28183.1"/>
    <property type="molecule type" value="Genomic_DNA"/>
</dbReference>
<comment type="caution">
    <text evidence="1">The sequence shown here is derived from an EMBL/GenBank/DDBJ whole genome shotgun (WGS) entry which is preliminary data.</text>
</comment>
<sequence>MDISAEEYDLINIPFVFQATALLAGVFAESRSYLRSSVGRPGS</sequence>
<dbReference type="Proteomes" id="UP000004116">
    <property type="component" value="Unassembled WGS sequence"/>
</dbReference>
<protein>
    <submittedName>
        <fullName evidence="1">Uncharacterized protein</fullName>
    </submittedName>
</protein>
<dbReference type="AlphaFoldDB" id="G2H1E8"/>